<feature type="domain" description="NB-ARC" evidence="6">
    <location>
        <begin position="176"/>
        <end position="331"/>
    </location>
</feature>
<keyword evidence="3" id="KW-0547">Nucleotide-binding</keyword>
<evidence type="ECO:0000259" key="7">
    <source>
        <dbReference type="Pfam" id="PF18052"/>
    </source>
</evidence>
<dbReference type="InterPro" id="IPR002182">
    <property type="entry name" value="NB-ARC"/>
</dbReference>
<dbReference type="InterPro" id="IPR042197">
    <property type="entry name" value="Apaf_helical"/>
</dbReference>
<proteinExistence type="predicted"/>
<dbReference type="GO" id="GO:0043531">
    <property type="term" value="F:ADP binding"/>
    <property type="evidence" value="ECO:0007669"/>
    <property type="project" value="InterPro"/>
</dbReference>
<dbReference type="GO" id="GO:0006952">
    <property type="term" value="P:defense response"/>
    <property type="evidence" value="ECO:0007669"/>
    <property type="project" value="UniProtKB-KW"/>
</dbReference>
<dbReference type="Pfam" id="PF00931">
    <property type="entry name" value="NB-ARC"/>
    <property type="match status" value="1"/>
</dbReference>
<reference evidence="10 11" key="1">
    <citation type="journal article" date="2023" name="G3 (Bethesda)">
        <title>A haplotype-resolved chromosome-scale genome for Quercus rubra L. provides insights into the genetics of adaptive traits for red oak species.</title>
        <authorList>
            <person name="Kapoor B."/>
            <person name="Jenkins J."/>
            <person name="Schmutz J."/>
            <person name="Zhebentyayeva T."/>
            <person name="Kuelheim C."/>
            <person name="Coggeshall M."/>
            <person name="Heim C."/>
            <person name="Lasky J.R."/>
            <person name="Leites L."/>
            <person name="Islam-Faridi N."/>
            <person name="Romero-Severson J."/>
            <person name="DeLeo V.L."/>
            <person name="Lucas S.M."/>
            <person name="Lazic D."/>
            <person name="Gailing O."/>
            <person name="Carlson J."/>
            <person name="Staton M."/>
        </authorList>
    </citation>
    <scope>NUCLEOTIDE SEQUENCE [LARGE SCALE GENOMIC DNA]</scope>
    <source>
        <strain evidence="10">Pseudo-F2</strain>
    </source>
</reference>
<evidence type="ECO:0000256" key="3">
    <source>
        <dbReference type="ARBA" id="ARBA00022741"/>
    </source>
</evidence>
<dbReference type="Gene3D" id="1.20.5.4130">
    <property type="match status" value="1"/>
</dbReference>
<comment type="caution">
    <text evidence="10">The sequence shown here is derived from an EMBL/GenBank/DDBJ whole genome shotgun (WGS) entry which is preliminary data.</text>
</comment>
<keyword evidence="1" id="KW-0433">Leucine-rich repeat</keyword>
<dbReference type="InterPro" id="IPR041118">
    <property type="entry name" value="Rx_N"/>
</dbReference>
<dbReference type="InterPro" id="IPR056789">
    <property type="entry name" value="LRR_R13L1-DRL21"/>
</dbReference>
<dbReference type="InterPro" id="IPR058922">
    <property type="entry name" value="WHD_DRP"/>
</dbReference>
<accession>A0AAN7FER7</accession>
<dbReference type="SUPFAM" id="SSF52058">
    <property type="entry name" value="L domain-like"/>
    <property type="match status" value="2"/>
</dbReference>
<dbReference type="FunFam" id="3.40.50.300:FF:001091">
    <property type="entry name" value="Probable disease resistance protein At1g61300"/>
    <property type="match status" value="1"/>
</dbReference>
<evidence type="ECO:0000256" key="2">
    <source>
        <dbReference type="ARBA" id="ARBA00022737"/>
    </source>
</evidence>
<dbReference type="Gene3D" id="3.40.50.300">
    <property type="entry name" value="P-loop containing nucleotide triphosphate hydrolases"/>
    <property type="match status" value="1"/>
</dbReference>
<dbReference type="InterPro" id="IPR027417">
    <property type="entry name" value="P-loop_NTPase"/>
</dbReference>
<evidence type="ECO:0000313" key="11">
    <source>
        <dbReference type="Proteomes" id="UP001324115"/>
    </source>
</evidence>
<feature type="domain" description="Disease resistance protein winged helix" evidence="8">
    <location>
        <begin position="416"/>
        <end position="486"/>
    </location>
</feature>
<dbReference type="Proteomes" id="UP001324115">
    <property type="component" value="Unassembled WGS sequence"/>
</dbReference>
<dbReference type="GO" id="GO:0005524">
    <property type="term" value="F:ATP binding"/>
    <property type="evidence" value="ECO:0007669"/>
    <property type="project" value="UniProtKB-KW"/>
</dbReference>
<dbReference type="FunFam" id="1.10.10.10:FF:000322">
    <property type="entry name" value="Probable disease resistance protein At1g63360"/>
    <property type="match status" value="1"/>
</dbReference>
<keyword evidence="11" id="KW-1185">Reference proteome</keyword>
<dbReference type="InterPro" id="IPR036388">
    <property type="entry name" value="WH-like_DNA-bd_sf"/>
</dbReference>
<protein>
    <recommendedName>
        <fullName evidence="12">Disease resistance RPP13-like protein 1</fullName>
    </recommendedName>
</protein>
<feature type="domain" description="R13L1/DRL21-like LRR repeat region" evidence="9">
    <location>
        <begin position="676"/>
        <end position="799"/>
    </location>
</feature>
<evidence type="ECO:0000259" key="8">
    <source>
        <dbReference type="Pfam" id="PF23559"/>
    </source>
</evidence>
<dbReference type="PANTHER" id="PTHR36766:SF51">
    <property type="entry name" value="DISEASE RESISTANCE RPP13-LIKE PROTEIN 1"/>
    <property type="match status" value="1"/>
</dbReference>
<organism evidence="10 11">
    <name type="scientific">Quercus rubra</name>
    <name type="common">Northern red oak</name>
    <name type="synonym">Quercus borealis</name>
    <dbReference type="NCBI Taxonomy" id="3512"/>
    <lineage>
        <taxon>Eukaryota</taxon>
        <taxon>Viridiplantae</taxon>
        <taxon>Streptophyta</taxon>
        <taxon>Embryophyta</taxon>
        <taxon>Tracheophyta</taxon>
        <taxon>Spermatophyta</taxon>
        <taxon>Magnoliopsida</taxon>
        <taxon>eudicotyledons</taxon>
        <taxon>Gunneridae</taxon>
        <taxon>Pentapetalae</taxon>
        <taxon>rosids</taxon>
        <taxon>fabids</taxon>
        <taxon>Fagales</taxon>
        <taxon>Fagaceae</taxon>
        <taxon>Quercus</taxon>
    </lineage>
</organism>
<dbReference type="Pfam" id="PF25019">
    <property type="entry name" value="LRR_R13L1-DRL21"/>
    <property type="match status" value="1"/>
</dbReference>
<dbReference type="AlphaFoldDB" id="A0AAN7FER7"/>
<keyword evidence="4" id="KW-0611">Plant defense</keyword>
<dbReference type="SUPFAM" id="SSF52540">
    <property type="entry name" value="P-loop containing nucleoside triphosphate hydrolases"/>
    <property type="match status" value="1"/>
</dbReference>
<dbReference type="Pfam" id="PF18052">
    <property type="entry name" value="Rx_N"/>
    <property type="match status" value="1"/>
</dbReference>
<dbReference type="Pfam" id="PF23559">
    <property type="entry name" value="WHD_DRP"/>
    <property type="match status" value="1"/>
</dbReference>
<dbReference type="Gene3D" id="3.80.10.10">
    <property type="entry name" value="Ribonuclease Inhibitor"/>
    <property type="match status" value="2"/>
</dbReference>
<dbReference type="PANTHER" id="PTHR36766">
    <property type="entry name" value="PLANT BROAD-SPECTRUM MILDEW RESISTANCE PROTEIN RPW8"/>
    <property type="match status" value="1"/>
</dbReference>
<keyword evidence="5" id="KW-0067">ATP-binding</keyword>
<evidence type="ECO:0000259" key="6">
    <source>
        <dbReference type="Pfam" id="PF00931"/>
    </source>
</evidence>
<gene>
    <name evidence="10" type="ORF">RGQ29_016596</name>
</gene>
<name>A0AAN7FER7_QUERU</name>
<dbReference type="EMBL" id="JAXUIC010000004">
    <property type="protein sequence ID" value="KAK4592153.1"/>
    <property type="molecule type" value="Genomic_DNA"/>
</dbReference>
<evidence type="ECO:0008006" key="12">
    <source>
        <dbReference type="Google" id="ProtNLM"/>
    </source>
</evidence>
<keyword evidence="2" id="KW-0677">Repeat</keyword>
<evidence type="ECO:0000256" key="4">
    <source>
        <dbReference type="ARBA" id="ARBA00022821"/>
    </source>
</evidence>
<evidence type="ECO:0000256" key="1">
    <source>
        <dbReference type="ARBA" id="ARBA00022614"/>
    </source>
</evidence>
<feature type="domain" description="Disease resistance N-terminal" evidence="7">
    <location>
        <begin position="10"/>
        <end position="97"/>
    </location>
</feature>
<dbReference type="InterPro" id="IPR032675">
    <property type="entry name" value="LRR_dom_sf"/>
</dbReference>
<dbReference type="Gene3D" id="1.10.10.10">
    <property type="entry name" value="Winged helix-like DNA-binding domain superfamily/Winged helix DNA-binding domain"/>
    <property type="match status" value="1"/>
</dbReference>
<dbReference type="PRINTS" id="PR00364">
    <property type="entry name" value="DISEASERSIST"/>
</dbReference>
<evidence type="ECO:0000313" key="10">
    <source>
        <dbReference type="EMBL" id="KAK4592153.1"/>
    </source>
</evidence>
<evidence type="ECO:0000256" key="5">
    <source>
        <dbReference type="ARBA" id="ARBA00022840"/>
    </source>
</evidence>
<dbReference type="GO" id="GO:0051707">
    <property type="term" value="P:response to other organism"/>
    <property type="evidence" value="ECO:0007669"/>
    <property type="project" value="UniProtKB-ARBA"/>
</dbReference>
<dbReference type="Gene3D" id="1.10.8.430">
    <property type="entry name" value="Helical domain of apoptotic protease-activating factors"/>
    <property type="match status" value="1"/>
</dbReference>
<evidence type="ECO:0000259" key="9">
    <source>
        <dbReference type="Pfam" id="PF25019"/>
    </source>
</evidence>
<sequence length="1155" mass="131775">MAGALVGGAFLSAFLQVAFDRLASRDFRDFLNRRKDIDGSLKKLKMLLRSANAVLVDAEDNQYTNPDVKEWLEDLQDAVYDADDLLDEIAMRCKLQAESQTGACESFDKEIPFKLEKILADLDSIIDQMGILSLKKDIVGVKLSSPPSQTKTSCPETSGRDMDKEEIFKLWQSDVASKICVVPIVGMGGIGKTTLAQFVFNDEKVKKSFDLKAWVCVSENFDNLEILKAISEGINGTASNFQYLQSLEMEIQKTLKGKKFFLVLDDVWNENYGVWDNFIKVFKCEAQEVKIIVTTRSEKVARVVTVSTHYFLNELSNEDCMKIFVHSAFGNRNPNEFPQLLEIGKEIVEKCRGLPLAAKTLGGSLRSNFNQNDWIKIWKSHIWDLPDAKTNIFPALRLSYHYIPSHLKRCFVYCSIFPKDYEFEKEELILLWMAEGLLQQPKEARCIELEEIGEEYFNDLVSRSFFQQSSKSKSCFLMHDLINDLAKSICGKFCFRLEESNETNEITKETRHLSYYKAGFYVSKEFEIPSEAKGLRTLLVKSHLPTWIFEYKNIVNIDLNLFQNFKYLQVLSLYGACIKELPITVDNLIHLRYLNTCNTGIKDLPDSLCNLYNLQTLILSSYITKLPANTSKLINLRHLDNSEANMEEMPPRMDKMKNLRKLYVFCVGKHDDGSNIKELGELQHLSGKLSLLNLENVQCIDKDTKEVILKNKQDLYELKLEWKHGHGTKDSEKEIILLEQLCPCTNLNSLTITNYKGTSFPKWLGDSSFSKMVFIKLRNCFSLPPLGQLPGLKSLIIECFGEISSVGPEFYGNTINPFRALEYLSFENMPEWQEWVLFEGEVFTRLRELNIKDCPKLSGGLPLQLPSLTKLNIRKCKQLVASLPNSPALHELVCTGKIQIPSGHDYQSLKSVFVEGGGDSILSFPPEFASLTCLDFCGCPDLVSFPSRELCAPNLSQIIIHDCRNLVSLPEGMHTLLPSLMRLELRWCPELESFPEGGLPSSLESLAIYGCEKLISHRMELGLQGLHSLRSFTISDHRKELEYFPEEALLPPNLTDFAIGILPNLKSLNGKGFQPLTSLKHLTIWDCNNLDCLLDDILPTYLYQLEIYNCRLLKERMMYPYQNNLYHFGTGGRWEDVKSPPEDRLLLLVLFLFLT</sequence>